<organism evidence="2 3">
    <name type="scientific">Basidiobolus ranarum</name>
    <dbReference type="NCBI Taxonomy" id="34480"/>
    <lineage>
        <taxon>Eukaryota</taxon>
        <taxon>Fungi</taxon>
        <taxon>Fungi incertae sedis</taxon>
        <taxon>Zoopagomycota</taxon>
        <taxon>Entomophthoromycotina</taxon>
        <taxon>Basidiobolomycetes</taxon>
        <taxon>Basidiobolales</taxon>
        <taxon>Basidiobolaceae</taxon>
        <taxon>Basidiobolus</taxon>
    </lineage>
</organism>
<evidence type="ECO:0000313" key="3">
    <source>
        <dbReference type="Proteomes" id="UP001479436"/>
    </source>
</evidence>
<gene>
    <name evidence="2" type="ORF">K7432_007484</name>
</gene>
<evidence type="ECO:0000256" key="1">
    <source>
        <dbReference type="SAM" id="SignalP"/>
    </source>
</evidence>
<sequence>MKFLLAACVVSATVGVGMAAYSAPCTAYLNTLTTDSALSQCRTLKASGLQEFAVTKGNSTDPAILQPLLDSYCAKPRCTEATYLQVINGLATNCAADLKSGPIDENLGTTLFMWYASGPQHDGMCLKKDNSTEYCIVEGLNMMNRLSILPFNLASQKSFWGFVQFLLPLRTPATPMTKTDFCTECSQKIADYYVSWYKSHPAPFAISANLTSDREATDIAYQYESLCSTKFSASNNGILVTNNGTNSNAGKGTGTILNGANVHAMNGMITLATLLATVSLLL</sequence>
<reference evidence="2 3" key="1">
    <citation type="submission" date="2023-04" db="EMBL/GenBank/DDBJ databases">
        <title>Genome of Basidiobolus ranarum AG-B5.</title>
        <authorList>
            <person name="Stajich J.E."/>
            <person name="Carter-House D."/>
            <person name="Gryganskyi A."/>
        </authorList>
    </citation>
    <scope>NUCLEOTIDE SEQUENCE [LARGE SCALE GENOMIC DNA]</scope>
    <source>
        <strain evidence="2 3">AG-B5</strain>
    </source>
</reference>
<feature type="chain" id="PRO_5047207800" evidence="1">
    <location>
        <begin position="20"/>
        <end position="282"/>
    </location>
</feature>
<proteinExistence type="predicted"/>
<keyword evidence="1" id="KW-0732">Signal</keyword>
<accession>A0ABR2WTJ3</accession>
<comment type="caution">
    <text evidence="2">The sequence shown here is derived from an EMBL/GenBank/DDBJ whole genome shotgun (WGS) entry which is preliminary data.</text>
</comment>
<dbReference type="Proteomes" id="UP001479436">
    <property type="component" value="Unassembled WGS sequence"/>
</dbReference>
<name>A0ABR2WTJ3_9FUNG</name>
<keyword evidence="3" id="KW-1185">Reference proteome</keyword>
<evidence type="ECO:0000313" key="2">
    <source>
        <dbReference type="EMBL" id="KAK9764762.1"/>
    </source>
</evidence>
<dbReference type="EMBL" id="JASJQH010000372">
    <property type="protein sequence ID" value="KAK9764762.1"/>
    <property type="molecule type" value="Genomic_DNA"/>
</dbReference>
<feature type="signal peptide" evidence="1">
    <location>
        <begin position="1"/>
        <end position="19"/>
    </location>
</feature>
<protein>
    <submittedName>
        <fullName evidence="2">Uncharacterized protein</fullName>
    </submittedName>
</protein>